<dbReference type="RefSeq" id="WP_078715376.1">
    <property type="nucleotide sequence ID" value="NZ_FUYG01000011.1"/>
</dbReference>
<dbReference type="PANTHER" id="PTHR44196:SF1">
    <property type="entry name" value="DEHYDROGENASE_REDUCTASE SDR FAMILY MEMBER 7B"/>
    <property type="match status" value="1"/>
</dbReference>
<dbReference type="Pfam" id="PF00106">
    <property type="entry name" value="adh_short"/>
    <property type="match status" value="1"/>
</dbReference>
<dbReference type="EMBL" id="FUYG01000011">
    <property type="protein sequence ID" value="SKB02086.1"/>
    <property type="molecule type" value="Genomic_DNA"/>
</dbReference>
<sequence>MNITGNTIFIPGATSGLGLGLALRFQAAGNHVIVGGRRTELLDRIATEHPGIGAVQIDTADPSSIERATQQVVAEHPELDTVILMAGIMEFEDLHTADFLETAERTIATNLLGPIRLIAALVPHLSNRPSATIMTVSSGLAFVPLPATPTYSATKAAIHSFSQSLRVQLADTSIQVLELAPPAVATTLLGQENDPHAMPVDEFLDETMSILESNTDATEILVDRVRFLRFAEAEGRTDDVLALLSGRV</sequence>
<dbReference type="Proteomes" id="UP000189735">
    <property type="component" value="Unassembled WGS sequence"/>
</dbReference>
<evidence type="ECO:0000256" key="1">
    <source>
        <dbReference type="ARBA" id="ARBA00006484"/>
    </source>
</evidence>
<evidence type="ECO:0000313" key="4">
    <source>
        <dbReference type="Proteomes" id="UP000189735"/>
    </source>
</evidence>
<evidence type="ECO:0000313" key="3">
    <source>
        <dbReference type="EMBL" id="SKB02086.1"/>
    </source>
</evidence>
<proteinExistence type="inferred from homology"/>
<comment type="similarity">
    <text evidence="1">Belongs to the short-chain dehydrogenases/reductases (SDR) family.</text>
</comment>
<gene>
    <name evidence="3" type="ORF">SAMN06295879_3428</name>
</gene>
<protein>
    <submittedName>
        <fullName evidence="3">Uncharacterized oxidoreductase</fullName>
    </submittedName>
</protein>
<dbReference type="AlphaFoldDB" id="A0A1T4YK02"/>
<dbReference type="InterPro" id="IPR036291">
    <property type="entry name" value="NAD(P)-bd_dom_sf"/>
</dbReference>
<organism evidence="3 4">
    <name type="scientific">Agreia bicolorata</name>
    <dbReference type="NCBI Taxonomy" id="110935"/>
    <lineage>
        <taxon>Bacteria</taxon>
        <taxon>Bacillati</taxon>
        <taxon>Actinomycetota</taxon>
        <taxon>Actinomycetes</taxon>
        <taxon>Micrococcales</taxon>
        <taxon>Microbacteriaceae</taxon>
        <taxon>Agreia</taxon>
    </lineage>
</organism>
<dbReference type="GO" id="GO:0016491">
    <property type="term" value="F:oxidoreductase activity"/>
    <property type="evidence" value="ECO:0007669"/>
    <property type="project" value="UniProtKB-KW"/>
</dbReference>
<dbReference type="PANTHER" id="PTHR44196">
    <property type="entry name" value="DEHYDROGENASE/REDUCTASE SDR FAMILY MEMBER 7B"/>
    <property type="match status" value="1"/>
</dbReference>
<name>A0A1T4YK02_9MICO</name>
<dbReference type="InterPro" id="IPR002347">
    <property type="entry name" value="SDR_fam"/>
</dbReference>
<keyword evidence="2" id="KW-0560">Oxidoreductase</keyword>
<dbReference type="Gene3D" id="3.40.50.720">
    <property type="entry name" value="NAD(P)-binding Rossmann-like Domain"/>
    <property type="match status" value="1"/>
</dbReference>
<reference evidence="4" key="1">
    <citation type="submission" date="2017-02" db="EMBL/GenBank/DDBJ databases">
        <authorList>
            <person name="Varghese N."/>
            <person name="Submissions S."/>
        </authorList>
    </citation>
    <scope>NUCLEOTIDE SEQUENCE [LARGE SCALE GENOMIC DNA]</scope>
    <source>
        <strain evidence="4">VKM Ac-2052</strain>
    </source>
</reference>
<dbReference type="PROSITE" id="PS00061">
    <property type="entry name" value="ADH_SHORT"/>
    <property type="match status" value="1"/>
</dbReference>
<dbReference type="PRINTS" id="PR00081">
    <property type="entry name" value="GDHRDH"/>
</dbReference>
<dbReference type="InterPro" id="IPR020904">
    <property type="entry name" value="Sc_DH/Rdtase_CS"/>
</dbReference>
<accession>A0A1T4YK02</accession>
<evidence type="ECO:0000256" key="2">
    <source>
        <dbReference type="ARBA" id="ARBA00023002"/>
    </source>
</evidence>
<dbReference type="GO" id="GO:0016020">
    <property type="term" value="C:membrane"/>
    <property type="evidence" value="ECO:0007669"/>
    <property type="project" value="TreeGrafter"/>
</dbReference>
<dbReference type="SUPFAM" id="SSF51735">
    <property type="entry name" value="NAD(P)-binding Rossmann-fold domains"/>
    <property type="match status" value="1"/>
</dbReference>